<sequence>MAAYDKVANEFIKSKALPISIYLDAYTLFQRIGDLSGKSVLDLACGEGVHTRTSRSKEAIRVIGVDISEKMIDLARQKEAKEPLGIEYLVQDVLTLGKVGEFDLITAAYLLHYSKTREELLTMCRSIHANLKVGGRFVSISNNWEFDTYGRWDKYGLRKKRPEPIYDGATITVTLFGEDWDVSFDGYYFSKSTYEWAFRQAGFKSFSWYPPIVSPEGIDRFGHEFWEDAVEFPFFIGIELLK</sequence>
<evidence type="ECO:0000256" key="1">
    <source>
        <dbReference type="ARBA" id="ARBA00022603"/>
    </source>
</evidence>
<keyword evidence="2" id="KW-0808">Transferase</keyword>
<dbReference type="SUPFAM" id="SSF53335">
    <property type="entry name" value="S-adenosyl-L-methionine-dependent methyltransferases"/>
    <property type="match status" value="1"/>
</dbReference>
<dbReference type="GO" id="GO:0032259">
    <property type="term" value="P:methylation"/>
    <property type="evidence" value="ECO:0007669"/>
    <property type="project" value="UniProtKB-KW"/>
</dbReference>
<dbReference type="GO" id="GO:0008168">
    <property type="term" value="F:methyltransferase activity"/>
    <property type="evidence" value="ECO:0007669"/>
    <property type="project" value="UniProtKB-KW"/>
</dbReference>
<name>A0A451B5R2_9GAMM</name>
<evidence type="ECO:0000313" key="5">
    <source>
        <dbReference type="EMBL" id="VFK73611.1"/>
    </source>
</evidence>
<keyword evidence="5" id="KW-0830">Ubiquinone</keyword>
<proteinExistence type="predicted"/>
<dbReference type="AlphaFoldDB" id="A0A451B5R2"/>
<evidence type="ECO:0000259" key="3">
    <source>
        <dbReference type="Pfam" id="PF13649"/>
    </source>
</evidence>
<gene>
    <name evidence="4" type="ORF">BECKUNK1418G_GA0071005_12282</name>
    <name evidence="5" type="ORF">BECKUNK1418H_GA0071006_12301</name>
</gene>
<keyword evidence="1 5" id="KW-0489">Methyltransferase</keyword>
<evidence type="ECO:0000313" key="4">
    <source>
        <dbReference type="EMBL" id="VFK68367.1"/>
    </source>
</evidence>
<dbReference type="Pfam" id="PF13649">
    <property type="entry name" value="Methyltransf_25"/>
    <property type="match status" value="1"/>
</dbReference>
<feature type="domain" description="Methyltransferase" evidence="3">
    <location>
        <begin position="40"/>
        <end position="135"/>
    </location>
</feature>
<dbReference type="EMBL" id="CAADFZ010000228">
    <property type="protein sequence ID" value="VFK68367.1"/>
    <property type="molecule type" value="Genomic_DNA"/>
</dbReference>
<dbReference type="EMBL" id="CAADGD010000230">
    <property type="protein sequence ID" value="VFK73611.1"/>
    <property type="molecule type" value="Genomic_DNA"/>
</dbReference>
<protein>
    <submittedName>
        <fullName evidence="5">Ubiquinone/menaquinone biosynthesis C-methylase UbiE</fullName>
    </submittedName>
</protein>
<reference evidence="5" key="1">
    <citation type="submission" date="2019-02" db="EMBL/GenBank/DDBJ databases">
        <authorList>
            <person name="Gruber-Vodicka R. H."/>
            <person name="Seah K. B. B."/>
        </authorList>
    </citation>
    <scope>NUCLEOTIDE SEQUENCE</scope>
    <source>
        <strain evidence="5">BECK_BY19</strain>
        <strain evidence="4">BECK_BY8</strain>
    </source>
</reference>
<dbReference type="InterPro" id="IPR029063">
    <property type="entry name" value="SAM-dependent_MTases_sf"/>
</dbReference>
<dbReference type="PANTHER" id="PTHR43861">
    <property type="entry name" value="TRANS-ACONITATE 2-METHYLTRANSFERASE-RELATED"/>
    <property type="match status" value="1"/>
</dbReference>
<organism evidence="5">
    <name type="scientific">Candidatus Kentrum sp. UNK</name>
    <dbReference type="NCBI Taxonomy" id="2126344"/>
    <lineage>
        <taxon>Bacteria</taxon>
        <taxon>Pseudomonadati</taxon>
        <taxon>Pseudomonadota</taxon>
        <taxon>Gammaproteobacteria</taxon>
        <taxon>Candidatus Kentrum</taxon>
    </lineage>
</organism>
<dbReference type="InterPro" id="IPR041698">
    <property type="entry name" value="Methyltransf_25"/>
</dbReference>
<dbReference type="PANTHER" id="PTHR43861:SF1">
    <property type="entry name" value="TRANS-ACONITATE 2-METHYLTRANSFERASE"/>
    <property type="match status" value="1"/>
</dbReference>
<evidence type="ECO:0000256" key="2">
    <source>
        <dbReference type="ARBA" id="ARBA00022679"/>
    </source>
</evidence>
<dbReference type="CDD" id="cd02440">
    <property type="entry name" value="AdoMet_MTases"/>
    <property type="match status" value="1"/>
</dbReference>
<dbReference type="Gene3D" id="3.40.50.150">
    <property type="entry name" value="Vaccinia Virus protein VP39"/>
    <property type="match status" value="1"/>
</dbReference>
<accession>A0A451B5R2</accession>